<reference evidence="1" key="1">
    <citation type="submission" date="2007-07" db="EMBL/GenBank/DDBJ databases">
        <title>PCAP assembly of the Caenorhabditis remanei genome.</title>
        <authorList>
            <consortium name="The Caenorhabditis remanei Sequencing Consortium"/>
            <person name="Wilson R.K."/>
        </authorList>
    </citation>
    <scope>NUCLEOTIDE SEQUENCE [LARGE SCALE GENOMIC DNA]</scope>
    <source>
        <strain evidence="1">PB4641</strain>
    </source>
</reference>
<evidence type="ECO:0000313" key="2">
    <source>
        <dbReference type="Proteomes" id="UP000008281"/>
    </source>
</evidence>
<dbReference type="EMBL" id="DS268683">
    <property type="protein sequence ID" value="EFO98344.1"/>
    <property type="molecule type" value="Genomic_DNA"/>
</dbReference>
<dbReference type="AlphaFoldDB" id="E3NHQ3"/>
<dbReference type="HOGENOM" id="CLU_1327474_0_0_1"/>
<gene>
    <name evidence="1" type="ORF">CRE_24255</name>
</gene>
<protein>
    <submittedName>
        <fullName evidence="1">Uncharacterized protein</fullName>
    </submittedName>
</protein>
<organism evidence="2">
    <name type="scientific">Caenorhabditis remanei</name>
    <name type="common">Caenorhabditis vulgaris</name>
    <dbReference type="NCBI Taxonomy" id="31234"/>
    <lineage>
        <taxon>Eukaryota</taxon>
        <taxon>Metazoa</taxon>
        <taxon>Ecdysozoa</taxon>
        <taxon>Nematoda</taxon>
        <taxon>Chromadorea</taxon>
        <taxon>Rhabditida</taxon>
        <taxon>Rhabditina</taxon>
        <taxon>Rhabditomorpha</taxon>
        <taxon>Rhabditoidea</taxon>
        <taxon>Rhabditidae</taxon>
        <taxon>Peloderinae</taxon>
        <taxon>Caenorhabditis</taxon>
    </lineage>
</organism>
<dbReference type="Proteomes" id="UP000008281">
    <property type="component" value="Unassembled WGS sequence"/>
</dbReference>
<name>E3NHQ3_CAERE</name>
<dbReference type="eggNOG" id="KOG3378">
    <property type="taxonomic scope" value="Eukaryota"/>
</dbReference>
<proteinExistence type="predicted"/>
<evidence type="ECO:0000313" key="1">
    <source>
        <dbReference type="EMBL" id="EFO98344.1"/>
    </source>
</evidence>
<dbReference type="OrthoDB" id="5868714at2759"/>
<keyword evidence="2" id="KW-1185">Reference proteome</keyword>
<sequence>MMFNCSISISTLFVILLAHVAARKVSNLGKCSQEKVMLAECLKPHQIYISSTLSNVTGEEILDRIFMIEFFNFTKKVATCIGPNIACDRTRHYKYFLDALTFVGESLYDPTVFGCLQEIEPHLHSCFGYFYNYKEVMILTKLSFSTQGVIRCLSDSLQSHNSLCGKRATEKIKCAVIALRLIAKNYHNWNKGKMKVAVFNPKKISPKPYKDIICGL</sequence>
<dbReference type="FunCoup" id="E3NHQ3">
    <property type="interactions" value="560"/>
</dbReference>
<dbReference type="STRING" id="31234.E3NHQ3"/>
<accession>E3NHQ3</accession>